<dbReference type="Pfam" id="PF17818">
    <property type="entry name" value="KCT2"/>
    <property type="match status" value="1"/>
</dbReference>
<reference evidence="4" key="1">
    <citation type="submission" date="2021-11" db="EMBL/GenBank/DDBJ databases">
        <authorList>
            <person name="Schell T."/>
        </authorList>
    </citation>
    <scope>NUCLEOTIDE SEQUENCE</scope>
    <source>
        <strain evidence="4">M5</strain>
    </source>
</reference>
<gene>
    <name evidence="4" type="ORF">DGAL_LOCUS8354</name>
</gene>
<feature type="compositionally biased region" description="Polar residues" evidence="1">
    <location>
        <begin position="311"/>
        <end position="326"/>
    </location>
</feature>
<proteinExistence type="predicted"/>
<evidence type="ECO:0000313" key="5">
    <source>
        <dbReference type="Proteomes" id="UP000789390"/>
    </source>
</evidence>
<feature type="transmembrane region" description="Helical" evidence="2">
    <location>
        <begin position="403"/>
        <end position="421"/>
    </location>
</feature>
<dbReference type="PANTHER" id="PTHR16502:SF0">
    <property type="entry name" value="KERATINOCYTE-ASSOCIATED TRANSMEMBRANE PROTEIN 2"/>
    <property type="match status" value="1"/>
</dbReference>
<keyword evidence="5" id="KW-1185">Reference proteome</keyword>
<evidence type="ECO:0000313" key="4">
    <source>
        <dbReference type="EMBL" id="CAH0105334.1"/>
    </source>
</evidence>
<feature type="compositionally biased region" description="Polar residues" evidence="1">
    <location>
        <begin position="233"/>
        <end position="243"/>
    </location>
</feature>
<feature type="compositionally biased region" description="Basic and acidic residues" evidence="1">
    <location>
        <begin position="364"/>
        <end position="374"/>
    </location>
</feature>
<feature type="chain" id="PRO_5035239114" evidence="3">
    <location>
        <begin position="22"/>
        <end position="478"/>
    </location>
</feature>
<feature type="region of interest" description="Disordered" evidence="1">
    <location>
        <begin position="233"/>
        <end position="393"/>
    </location>
</feature>
<dbReference type="AlphaFoldDB" id="A0A8J2RPC8"/>
<dbReference type="PANTHER" id="PTHR16502">
    <property type="entry name" value="KERATINOCYTE-ASSOCIATED TRANSMEMBRANE PROTEIN 2"/>
    <property type="match status" value="1"/>
</dbReference>
<organism evidence="4 5">
    <name type="scientific">Daphnia galeata</name>
    <dbReference type="NCBI Taxonomy" id="27404"/>
    <lineage>
        <taxon>Eukaryota</taxon>
        <taxon>Metazoa</taxon>
        <taxon>Ecdysozoa</taxon>
        <taxon>Arthropoda</taxon>
        <taxon>Crustacea</taxon>
        <taxon>Branchiopoda</taxon>
        <taxon>Diplostraca</taxon>
        <taxon>Cladocera</taxon>
        <taxon>Anomopoda</taxon>
        <taxon>Daphniidae</taxon>
        <taxon>Daphnia</taxon>
    </lineage>
</organism>
<evidence type="ECO:0000256" key="1">
    <source>
        <dbReference type="SAM" id="MobiDB-lite"/>
    </source>
</evidence>
<keyword evidence="2" id="KW-0812">Transmembrane</keyword>
<accession>A0A8J2RPC8</accession>
<dbReference type="EMBL" id="CAKKLH010000179">
    <property type="protein sequence ID" value="CAH0105334.1"/>
    <property type="molecule type" value="Genomic_DNA"/>
</dbReference>
<name>A0A8J2RPC8_9CRUS</name>
<dbReference type="Proteomes" id="UP000789390">
    <property type="component" value="Unassembled WGS sequence"/>
</dbReference>
<comment type="caution">
    <text evidence="4">The sequence shown here is derived from an EMBL/GenBank/DDBJ whole genome shotgun (WGS) entry which is preliminary data.</text>
</comment>
<evidence type="ECO:0000256" key="2">
    <source>
        <dbReference type="SAM" id="Phobius"/>
    </source>
</evidence>
<feature type="compositionally biased region" description="Acidic residues" evidence="1">
    <location>
        <begin position="351"/>
        <end position="363"/>
    </location>
</feature>
<dbReference type="OrthoDB" id="6365821at2759"/>
<keyword evidence="2" id="KW-0472">Membrane</keyword>
<keyword evidence="2" id="KW-1133">Transmembrane helix</keyword>
<keyword evidence="3" id="KW-0732">Signal</keyword>
<feature type="signal peptide" evidence="3">
    <location>
        <begin position="1"/>
        <end position="21"/>
    </location>
</feature>
<evidence type="ECO:0000256" key="3">
    <source>
        <dbReference type="SAM" id="SignalP"/>
    </source>
</evidence>
<feature type="compositionally biased region" description="Low complexity" evidence="1">
    <location>
        <begin position="281"/>
        <end position="291"/>
    </location>
</feature>
<protein>
    <submittedName>
        <fullName evidence="4">Uncharacterized protein</fullName>
    </submittedName>
</protein>
<dbReference type="InterPro" id="IPR037645">
    <property type="entry name" value="KCT2"/>
</dbReference>
<feature type="compositionally biased region" description="Low complexity" evidence="1">
    <location>
        <begin position="255"/>
        <end position="270"/>
    </location>
</feature>
<sequence>MSRKFVTLMCWLFAFFMLTEGLQVTAVDKKVLEQENPLAVLSFITKNIPITQEKPLNETVTNCPNLWTETKKQLTGKEETGFFGSFTDLQRLCPEKSQNLSLVCNAAIWVSNYVCTASQEDKRQLPVIQDVKSLTNVSDLCNALVGNENFTQKLCGIVEDRMQKTKTLNLSVIIEKLEKSCSLPQLGSNNCEQYCSGENLYLCKIILHSLRTIISWEEKKETMLKEMVVITETESPPTVTKAATPNPPSKKDSITTPAGQQNPTQQGNGTLKVKEVSSVDATTQSATTATTIKSDTEKLSASSGVGPKTTKFPSTDIDSLVNTDTTVTDEDFGLDDTFGSADKPPIKTADEDPQSYEVGDEVDKEEKSMDDKQVEQNPVETQKAVPSYDASSETDSDPINTHFLFYFIAFVILSACGYLMFMRRKYLIALVLEGRTSSSRRRSNSFRERPSSGNYRKLVNNLEEAITSNSVKNSNVIY</sequence>